<feature type="domain" description="SMP-LTD" evidence="9">
    <location>
        <begin position="1"/>
        <end position="503"/>
    </location>
</feature>
<evidence type="ECO:0000256" key="5">
    <source>
        <dbReference type="ARBA" id="ARBA00023055"/>
    </source>
</evidence>
<keyword evidence="8" id="KW-0472">Membrane</keyword>
<dbReference type="OrthoDB" id="3356905at2759"/>
<organism evidence="11">
    <name type="scientific">Naegleria gruberi</name>
    <name type="common">Amoeba</name>
    <dbReference type="NCBI Taxonomy" id="5762"/>
    <lineage>
        <taxon>Eukaryota</taxon>
        <taxon>Discoba</taxon>
        <taxon>Heterolobosea</taxon>
        <taxon>Tetramitia</taxon>
        <taxon>Eutetramitia</taxon>
        <taxon>Vahlkampfiidae</taxon>
        <taxon>Naegleria</taxon>
    </lineage>
</organism>
<evidence type="ECO:0000256" key="8">
    <source>
        <dbReference type="ARBA" id="ARBA00023136"/>
    </source>
</evidence>
<sequence>MSLKFDWNALTPELTKSLREQLNSKIEQAIFKSHPNGAEQDDGSATVYSSVTRSNINGLEISPNQALSYLIVESLDLGASGPNIQIKDIQQAPDEKLFLQRAKYYENKIYSKLYPANNNQKKPEKVSNVDVSKTMRGNNDDNVSVASIQQSTISSLLVPSPMFMASMQHRKRLGLSSTTTSFSPLAQNSLLMASGNPYYPMSVGGAMSDVYSVTTGIEHVGGKPITSSNLNSLRKAPLKTHLCSIGTIYKVAPKSDLRQKKEQLVQTKRRSAWWKDRVTNMENRREVNNFIPPVQILNNGSDKLALNPVDLKDANLMKEKLFDLGFLLSGKRNGKGGVKVSCHLSYSGNASIKIASEIRINLPIPGFITIPIEIELTRFIFDGDLTVIFYHNGSSKENKVLVYFENPVLPSFDVDEAKVPTQFNDQKLMANYIIKSTGEYSPLKEFNITVKVGASLSRESLPSEGEDKILEDKTEISNFVKELVHKVVKDLLIYPNVFTQEIEIPEE</sequence>
<reference evidence="10 11" key="1">
    <citation type="journal article" date="2010" name="Cell">
        <title>The genome of Naegleria gruberi illuminates early eukaryotic versatility.</title>
        <authorList>
            <person name="Fritz-Laylin L.K."/>
            <person name="Prochnik S.E."/>
            <person name="Ginger M.L."/>
            <person name="Dacks J.B."/>
            <person name="Carpenter M.L."/>
            <person name="Field M.C."/>
            <person name="Kuo A."/>
            <person name="Paredez A."/>
            <person name="Chapman J."/>
            <person name="Pham J."/>
            <person name="Shu S."/>
            <person name="Neupane R."/>
            <person name="Cipriano M."/>
            <person name="Mancuso J."/>
            <person name="Tu H."/>
            <person name="Salamov A."/>
            <person name="Lindquist E."/>
            <person name="Shapiro H."/>
            <person name="Lucas S."/>
            <person name="Grigoriev I.V."/>
            <person name="Cande W.Z."/>
            <person name="Fulton C."/>
            <person name="Rokhsar D.S."/>
            <person name="Dawson S.C."/>
        </authorList>
    </citation>
    <scope>NUCLEOTIDE SEQUENCE [LARGE SCALE GENOMIC DNA]</scope>
    <source>
        <strain evidence="10 11">NEG-M</strain>
    </source>
</reference>
<keyword evidence="2" id="KW-0813">Transport</keyword>
<gene>
    <name evidence="10" type="ORF">NAEGRDRAFT_50730</name>
</gene>
<evidence type="ECO:0000256" key="1">
    <source>
        <dbReference type="ARBA" id="ARBA00004370"/>
    </source>
</evidence>
<evidence type="ECO:0000313" key="10">
    <source>
        <dbReference type="EMBL" id="EFC41957.1"/>
    </source>
</evidence>
<proteinExistence type="predicted"/>
<dbReference type="PROSITE" id="PS51847">
    <property type="entry name" value="SMP"/>
    <property type="match status" value="1"/>
</dbReference>
<dbReference type="GO" id="GO:0015914">
    <property type="term" value="P:phospholipid transport"/>
    <property type="evidence" value="ECO:0007669"/>
    <property type="project" value="TreeGrafter"/>
</dbReference>
<keyword evidence="3" id="KW-1000">Mitochondrion outer membrane</keyword>
<dbReference type="GO" id="GO:0008289">
    <property type="term" value="F:lipid binding"/>
    <property type="evidence" value="ECO:0007669"/>
    <property type="project" value="UniProtKB-KW"/>
</dbReference>
<dbReference type="PANTHER" id="PTHR28204:SF1">
    <property type="entry name" value="MITOCHONDRIAL DISTRIBUTION AND MORPHOLOGY PROTEIN 12"/>
    <property type="match status" value="1"/>
</dbReference>
<dbReference type="InterPro" id="IPR031468">
    <property type="entry name" value="SMP_LBD"/>
</dbReference>
<dbReference type="RefSeq" id="XP_002674701.1">
    <property type="nucleotide sequence ID" value="XM_002674655.1"/>
</dbReference>
<dbReference type="GeneID" id="8862651"/>
<dbReference type="GO" id="GO:0007005">
    <property type="term" value="P:mitochondrion organization"/>
    <property type="evidence" value="ECO:0007669"/>
    <property type="project" value="InterPro"/>
</dbReference>
<evidence type="ECO:0000313" key="11">
    <source>
        <dbReference type="Proteomes" id="UP000006671"/>
    </source>
</evidence>
<evidence type="ECO:0000256" key="2">
    <source>
        <dbReference type="ARBA" id="ARBA00022448"/>
    </source>
</evidence>
<name>D2VMB1_NAEGR</name>
<dbReference type="InParanoid" id="D2VMB1"/>
<keyword evidence="6" id="KW-0446">Lipid-binding</keyword>
<dbReference type="Proteomes" id="UP000006671">
    <property type="component" value="Unassembled WGS sequence"/>
</dbReference>
<evidence type="ECO:0000256" key="6">
    <source>
        <dbReference type="ARBA" id="ARBA00023121"/>
    </source>
</evidence>
<dbReference type="GO" id="GO:0032865">
    <property type="term" value="C:ERMES complex"/>
    <property type="evidence" value="ECO:0007669"/>
    <property type="project" value="InterPro"/>
</dbReference>
<keyword evidence="4" id="KW-0256">Endoplasmic reticulum</keyword>
<evidence type="ECO:0000259" key="9">
    <source>
        <dbReference type="PROSITE" id="PS51847"/>
    </source>
</evidence>
<keyword evidence="5" id="KW-0445">Lipid transport</keyword>
<dbReference type="EMBL" id="GG738882">
    <property type="protein sequence ID" value="EFC41957.1"/>
    <property type="molecule type" value="Genomic_DNA"/>
</dbReference>
<dbReference type="KEGG" id="ngr:NAEGRDRAFT_50730"/>
<keyword evidence="11" id="KW-1185">Reference proteome</keyword>
<comment type="subcellular location">
    <subcellularLocation>
        <location evidence="1">Membrane</location>
    </subcellularLocation>
</comment>
<dbReference type="AlphaFoldDB" id="D2VMB1"/>
<evidence type="ECO:0000256" key="7">
    <source>
        <dbReference type="ARBA" id="ARBA00023128"/>
    </source>
</evidence>
<dbReference type="VEuPathDB" id="AmoebaDB:NAEGRDRAFT_50730"/>
<protein>
    <submittedName>
        <fullName evidence="10">Predicted protein</fullName>
    </submittedName>
</protein>
<accession>D2VMB1</accession>
<dbReference type="PANTHER" id="PTHR28204">
    <property type="entry name" value="MITOCHONDRIAL DISTRIBUTION AND MORPHOLOGY PROTEIN 12"/>
    <property type="match status" value="1"/>
</dbReference>
<dbReference type="OMA" id="HICSIGT"/>
<dbReference type="GO" id="GO:1990456">
    <property type="term" value="P:mitochondrion-endoplasmic reticulum membrane tethering"/>
    <property type="evidence" value="ECO:0007669"/>
    <property type="project" value="TreeGrafter"/>
</dbReference>
<keyword evidence="7" id="KW-0496">Mitochondrion</keyword>
<dbReference type="InterPro" id="IPR027532">
    <property type="entry name" value="Mdm12"/>
</dbReference>
<evidence type="ECO:0000256" key="3">
    <source>
        <dbReference type="ARBA" id="ARBA00022787"/>
    </source>
</evidence>
<evidence type="ECO:0000256" key="4">
    <source>
        <dbReference type="ARBA" id="ARBA00022824"/>
    </source>
</evidence>